<evidence type="ECO:0000256" key="1">
    <source>
        <dbReference type="ARBA" id="ARBA00004651"/>
    </source>
</evidence>
<dbReference type="Proteomes" id="UP000068603">
    <property type="component" value="Unassembled WGS sequence"/>
</dbReference>
<keyword evidence="6" id="KW-0441">Lipid A biosynthesis</keyword>
<keyword evidence="5" id="KW-0997">Cell inner membrane</keyword>
<evidence type="ECO:0000256" key="9">
    <source>
        <dbReference type="ARBA" id="ARBA00022989"/>
    </source>
</evidence>
<evidence type="ECO:0000256" key="12">
    <source>
        <dbReference type="ARBA" id="ARBA00038032"/>
    </source>
</evidence>
<evidence type="ECO:0000256" key="6">
    <source>
        <dbReference type="ARBA" id="ARBA00022556"/>
    </source>
</evidence>
<evidence type="ECO:0000256" key="11">
    <source>
        <dbReference type="ARBA" id="ARBA00023136"/>
    </source>
</evidence>
<comment type="similarity">
    <text evidence="12">Belongs to the drug/metabolite transporter (DMT) superfamily. Small multidrug resistance (SMR) (TC 2.A.7.1) family.</text>
</comment>
<dbReference type="PANTHER" id="PTHR30561">
    <property type="entry name" value="SMR FAMILY PROTON-DEPENDENT DRUG EFFLUX TRANSPORTER SUGE"/>
    <property type="match status" value="1"/>
</dbReference>
<dbReference type="RefSeq" id="WP_059962483.1">
    <property type="nucleotide sequence ID" value="NZ_CP013460.1"/>
</dbReference>
<keyword evidence="2" id="KW-0813">Transport</keyword>
<gene>
    <name evidence="14" type="ORF">WT44_30835</name>
</gene>
<evidence type="ECO:0000256" key="10">
    <source>
        <dbReference type="ARBA" id="ARBA00023098"/>
    </source>
</evidence>
<dbReference type="GO" id="GO:0009245">
    <property type="term" value="P:lipid A biosynthetic process"/>
    <property type="evidence" value="ECO:0007669"/>
    <property type="project" value="UniProtKB-KW"/>
</dbReference>
<keyword evidence="4" id="KW-0444">Lipid biosynthesis</keyword>
<dbReference type="GO" id="GO:0022857">
    <property type="term" value="F:transmembrane transporter activity"/>
    <property type="evidence" value="ECO:0007669"/>
    <property type="project" value="InterPro"/>
</dbReference>
<name>A0A108F9M5_9BURK</name>
<organism evidence="14">
    <name type="scientific">Burkholderia stagnalis</name>
    <dbReference type="NCBI Taxonomy" id="1503054"/>
    <lineage>
        <taxon>Bacteria</taxon>
        <taxon>Pseudomonadati</taxon>
        <taxon>Pseudomonadota</taxon>
        <taxon>Betaproteobacteria</taxon>
        <taxon>Burkholderiales</taxon>
        <taxon>Burkholderiaceae</taxon>
        <taxon>Burkholderia</taxon>
        <taxon>Burkholderia cepacia complex</taxon>
    </lineage>
</organism>
<evidence type="ECO:0000256" key="5">
    <source>
        <dbReference type="ARBA" id="ARBA00022519"/>
    </source>
</evidence>
<evidence type="ECO:0000256" key="8">
    <source>
        <dbReference type="ARBA" id="ARBA00022985"/>
    </source>
</evidence>
<reference evidence="14 15" key="1">
    <citation type="submission" date="2015-11" db="EMBL/GenBank/DDBJ databases">
        <title>Expanding the genomic diversity of Burkholderia species for the development of highly accurate diagnostics.</title>
        <authorList>
            <person name="Sahl J."/>
            <person name="Keim P."/>
            <person name="Wagner D."/>
        </authorList>
    </citation>
    <scope>NUCLEOTIDE SEQUENCE [LARGE SCALE GENOMIC DNA]</scope>
    <source>
        <strain evidence="14 15">MSMB1960WGS</strain>
    </source>
</reference>
<dbReference type="GeneID" id="93057726"/>
<keyword evidence="8" id="KW-0448">Lipopolysaccharide biosynthesis</keyword>
<dbReference type="KEGG" id="bstg:WT74_17310"/>
<keyword evidence="10" id="KW-0443">Lipid metabolism</keyword>
<evidence type="ECO:0000259" key="13">
    <source>
        <dbReference type="Pfam" id="PF00892"/>
    </source>
</evidence>
<protein>
    <submittedName>
        <fullName evidence="14">Multidrug DMT transporter permease</fullName>
    </submittedName>
</protein>
<dbReference type="InterPro" id="IPR000620">
    <property type="entry name" value="EamA_dom"/>
</dbReference>
<keyword evidence="7" id="KW-0812">Transmembrane</keyword>
<dbReference type="Gene3D" id="1.10.3730.20">
    <property type="match status" value="2"/>
</dbReference>
<keyword evidence="9" id="KW-1133">Transmembrane helix</keyword>
<dbReference type="PANTHER" id="PTHR30561:SF1">
    <property type="entry name" value="MULTIDRUG TRANSPORTER EMRE"/>
    <property type="match status" value="1"/>
</dbReference>
<dbReference type="STRING" id="1503054.WT74_17310"/>
<evidence type="ECO:0000313" key="14">
    <source>
        <dbReference type="EMBL" id="KWA52751.1"/>
    </source>
</evidence>
<accession>A0A108F9M5</accession>
<sequence>MPIPILFAVLSAALLHASWNALVRSSGDRLWSATVLCIAMGLFAAALIPFAPFPVAASWTCVVASAVLHVLYNLLLVHSYHQGDLSVSYPVARGTSPLLVTLGAAVFAGERLGAGAVAGLLMISAGIVAIGLDREKVSQQRVTKALPAALATGATIAAYSVVDGIGVRHNGDATGYTAWMFMLTAWMMAAYFRVVKGPIRLSGSRAELAKAGFGGVFAALAYGIVIWAMQRGPMGPISSLRETSVVFAALIGRVCLGERLSIRRSAGCGIIAAGAVLISLSGLAR</sequence>
<feature type="domain" description="EamA" evidence="13">
    <location>
        <begin position="146"/>
        <end position="279"/>
    </location>
</feature>
<evidence type="ECO:0000256" key="4">
    <source>
        <dbReference type="ARBA" id="ARBA00022516"/>
    </source>
</evidence>
<dbReference type="InterPro" id="IPR000390">
    <property type="entry name" value="Small_drug/metabolite_transptr"/>
</dbReference>
<comment type="caution">
    <text evidence="14">The sequence shown here is derived from an EMBL/GenBank/DDBJ whole genome shotgun (WGS) entry which is preliminary data.</text>
</comment>
<comment type="subcellular location">
    <subcellularLocation>
        <location evidence="1">Cell membrane</location>
        <topology evidence="1">Multi-pass membrane protein</topology>
    </subcellularLocation>
</comment>
<dbReference type="GO" id="GO:0009103">
    <property type="term" value="P:lipopolysaccharide biosynthetic process"/>
    <property type="evidence" value="ECO:0007669"/>
    <property type="project" value="UniProtKB-KW"/>
</dbReference>
<keyword evidence="3" id="KW-1003">Cell membrane</keyword>
<dbReference type="AlphaFoldDB" id="A0A108F9M5"/>
<evidence type="ECO:0000313" key="15">
    <source>
        <dbReference type="Proteomes" id="UP000068603"/>
    </source>
</evidence>
<dbReference type="GO" id="GO:0005886">
    <property type="term" value="C:plasma membrane"/>
    <property type="evidence" value="ECO:0007669"/>
    <property type="project" value="UniProtKB-SubCell"/>
</dbReference>
<evidence type="ECO:0000256" key="7">
    <source>
        <dbReference type="ARBA" id="ARBA00022692"/>
    </source>
</evidence>
<evidence type="ECO:0000256" key="3">
    <source>
        <dbReference type="ARBA" id="ARBA00022475"/>
    </source>
</evidence>
<dbReference type="InterPro" id="IPR037185">
    <property type="entry name" value="EmrE-like"/>
</dbReference>
<evidence type="ECO:0000256" key="2">
    <source>
        <dbReference type="ARBA" id="ARBA00022448"/>
    </source>
</evidence>
<dbReference type="EMBL" id="LPHB01000092">
    <property type="protein sequence ID" value="KWA52751.1"/>
    <property type="molecule type" value="Genomic_DNA"/>
</dbReference>
<proteinExistence type="inferred from homology"/>
<dbReference type="SUPFAM" id="SSF103481">
    <property type="entry name" value="Multidrug resistance efflux transporter EmrE"/>
    <property type="match status" value="2"/>
</dbReference>
<keyword evidence="11" id="KW-0472">Membrane</keyword>
<dbReference type="Pfam" id="PF00892">
    <property type="entry name" value="EamA"/>
    <property type="match status" value="1"/>
</dbReference>